<reference evidence="4 5" key="1">
    <citation type="submission" date="2016-10" db="EMBL/GenBank/DDBJ databases">
        <authorList>
            <person name="de Groot N.N."/>
        </authorList>
    </citation>
    <scope>NUCLEOTIDE SEQUENCE [LARGE SCALE GENOMIC DNA]</scope>
    <source>
        <strain evidence="4 5">CGMCC 1.3401</strain>
    </source>
</reference>
<keyword evidence="1 4" id="KW-0808">Transferase</keyword>
<dbReference type="PANTHER" id="PTHR43877:SF2">
    <property type="entry name" value="AMINOALKYLPHOSPHONATE N-ACETYLTRANSFERASE-RELATED"/>
    <property type="match status" value="1"/>
</dbReference>
<dbReference type="PROSITE" id="PS51186">
    <property type="entry name" value="GNAT"/>
    <property type="match status" value="1"/>
</dbReference>
<evidence type="ECO:0000256" key="2">
    <source>
        <dbReference type="ARBA" id="ARBA00023315"/>
    </source>
</evidence>
<sequence>MQTMLSVKEESPRQDDVASLLLLSDTVAASLYPGEYRRPLNPETLSAPHISVFVARTGDLSAAGCCALFDDHDGTAELKRMIVDQTFRQRGVGRALLQAVEAAALSKGIRLIKMEVGIRNTAGQNLYRWAGYKERGPFGAYRPSPVSLFFEKAIRENPDA</sequence>
<feature type="domain" description="N-acetyltransferase" evidence="3">
    <location>
        <begin position="5"/>
        <end position="155"/>
    </location>
</feature>
<dbReference type="Gene3D" id="3.40.630.30">
    <property type="match status" value="1"/>
</dbReference>
<dbReference type="Pfam" id="PF00583">
    <property type="entry name" value="Acetyltransf_1"/>
    <property type="match status" value="1"/>
</dbReference>
<dbReference type="GO" id="GO:0016747">
    <property type="term" value="F:acyltransferase activity, transferring groups other than amino-acyl groups"/>
    <property type="evidence" value="ECO:0007669"/>
    <property type="project" value="InterPro"/>
</dbReference>
<evidence type="ECO:0000313" key="4">
    <source>
        <dbReference type="EMBL" id="SCW57357.1"/>
    </source>
</evidence>
<gene>
    <name evidence="4" type="ORF">SAMN02927900_02807</name>
</gene>
<dbReference type="CDD" id="cd04301">
    <property type="entry name" value="NAT_SF"/>
    <property type="match status" value="1"/>
</dbReference>
<evidence type="ECO:0000256" key="1">
    <source>
        <dbReference type="ARBA" id="ARBA00022679"/>
    </source>
</evidence>
<organism evidence="4 5">
    <name type="scientific">Rhizobium mongolense subsp. loessense</name>
    <dbReference type="NCBI Taxonomy" id="158890"/>
    <lineage>
        <taxon>Bacteria</taxon>
        <taxon>Pseudomonadati</taxon>
        <taxon>Pseudomonadota</taxon>
        <taxon>Alphaproteobacteria</taxon>
        <taxon>Hyphomicrobiales</taxon>
        <taxon>Rhizobiaceae</taxon>
        <taxon>Rhizobium/Agrobacterium group</taxon>
        <taxon>Rhizobium</taxon>
    </lineage>
</organism>
<dbReference type="PANTHER" id="PTHR43877">
    <property type="entry name" value="AMINOALKYLPHOSPHONATE N-ACETYLTRANSFERASE-RELATED-RELATED"/>
    <property type="match status" value="1"/>
</dbReference>
<dbReference type="EMBL" id="FMTM01000003">
    <property type="protein sequence ID" value="SCW57357.1"/>
    <property type="molecule type" value="Genomic_DNA"/>
</dbReference>
<accession>A0A1G4RKU3</accession>
<dbReference type="SUPFAM" id="SSF55729">
    <property type="entry name" value="Acyl-CoA N-acyltransferases (Nat)"/>
    <property type="match status" value="1"/>
</dbReference>
<evidence type="ECO:0000259" key="3">
    <source>
        <dbReference type="PROSITE" id="PS51186"/>
    </source>
</evidence>
<dbReference type="AlphaFoldDB" id="A0A1G4RKU3"/>
<dbReference type="InterPro" id="IPR016181">
    <property type="entry name" value="Acyl_CoA_acyltransferase"/>
</dbReference>
<protein>
    <submittedName>
        <fullName evidence="4">Putative acetyltransferase</fullName>
    </submittedName>
</protein>
<dbReference type="InterPro" id="IPR050832">
    <property type="entry name" value="Bact_Acetyltransf"/>
</dbReference>
<keyword evidence="2" id="KW-0012">Acyltransferase</keyword>
<dbReference type="InterPro" id="IPR000182">
    <property type="entry name" value="GNAT_dom"/>
</dbReference>
<dbReference type="Proteomes" id="UP000199542">
    <property type="component" value="Unassembled WGS sequence"/>
</dbReference>
<evidence type="ECO:0000313" key="5">
    <source>
        <dbReference type="Proteomes" id="UP000199542"/>
    </source>
</evidence>
<proteinExistence type="predicted"/>
<name>A0A1G4RKU3_9HYPH</name>